<keyword evidence="8 9" id="KW-0472">Membrane</keyword>
<evidence type="ECO:0000256" key="9">
    <source>
        <dbReference type="SAM" id="Phobius"/>
    </source>
</evidence>
<accession>A0A3S3TP83</accession>
<evidence type="ECO:0000256" key="8">
    <source>
        <dbReference type="ARBA" id="ARBA00023136"/>
    </source>
</evidence>
<keyword evidence="7 9" id="KW-1133">Transmembrane helix</keyword>
<sequence>MPMDLAQLAAQLAIALAGAGLAYQVLALVALRAFFARPLAGERSAPPLSILKPLYGDEPRLGENLASFLAQDYTGPVQMVCGTNSRSDAAVPVAQALIATHPQHDIALHRGPRLPGANGKMGNLAAMMQMVQHDTLVLSDSDMVVGPDYLSRISAALDQPGVGAVSCLYVGRGDAGFWSKLGAVIISLHTMPNMVVGLSTGMAQPCMGSTIALRRDVLDEIGGFASFTDVLADDHAIGAAVRESGLRVDVPPMLLVHAGAEGSAKALWRQHLRWAVTVRDLAGAGHYGSLITHALPLSLLAALVAPPAGGALLLATLAFRLVLGWRVARLSPVRLPLWLLPAADLFAFAVFCGSLIARNVDWRGEALTIQPHGRIASTEARQATPVARDE</sequence>
<evidence type="ECO:0000256" key="3">
    <source>
        <dbReference type="ARBA" id="ARBA00004991"/>
    </source>
</evidence>
<gene>
    <name evidence="10" type="ORF">EOE18_09135</name>
</gene>
<keyword evidence="4" id="KW-0328">Glycosyltransferase</keyword>
<evidence type="ECO:0000256" key="2">
    <source>
        <dbReference type="ARBA" id="ARBA00004760"/>
    </source>
</evidence>
<comment type="pathway">
    <text evidence="2">Lipid metabolism; sphingolipid metabolism.</text>
</comment>
<dbReference type="Proteomes" id="UP000282837">
    <property type="component" value="Unassembled WGS sequence"/>
</dbReference>
<keyword evidence="6 9" id="KW-0812">Transmembrane</keyword>
<dbReference type="OrthoDB" id="9814255at2"/>
<protein>
    <submittedName>
        <fullName evidence="10">Glycosyltransferase</fullName>
    </submittedName>
</protein>
<dbReference type="AlphaFoldDB" id="A0A3S3TP83"/>
<evidence type="ECO:0000256" key="1">
    <source>
        <dbReference type="ARBA" id="ARBA00004141"/>
    </source>
</evidence>
<evidence type="ECO:0000256" key="6">
    <source>
        <dbReference type="ARBA" id="ARBA00022692"/>
    </source>
</evidence>
<dbReference type="PANTHER" id="PTHR12726:SF0">
    <property type="entry name" value="CERAMIDE GLUCOSYLTRANSFERASE"/>
    <property type="match status" value="1"/>
</dbReference>
<organism evidence="10 11">
    <name type="scientific">Novosphingobium umbonatum</name>
    <dbReference type="NCBI Taxonomy" id="1908524"/>
    <lineage>
        <taxon>Bacteria</taxon>
        <taxon>Pseudomonadati</taxon>
        <taxon>Pseudomonadota</taxon>
        <taxon>Alphaproteobacteria</taxon>
        <taxon>Sphingomonadales</taxon>
        <taxon>Sphingomonadaceae</taxon>
        <taxon>Novosphingobium</taxon>
    </lineage>
</organism>
<feature type="transmembrane region" description="Helical" evidence="9">
    <location>
        <begin position="335"/>
        <end position="357"/>
    </location>
</feature>
<dbReference type="Gene3D" id="3.90.550.10">
    <property type="entry name" value="Spore Coat Polysaccharide Biosynthesis Protein SpsA, Chain A"/>
    <property type="match status" value="1"/>
</dbReference>
<dbReference type="GO" id="GO:0008120">
    <property type="term" value="F:ceramide glucosyltransferase activity"/>
    <property type="evidence" value="ECO:0007669"/>
    <property type="project" value="TreeGrafter"/>
</dbReference>
<evidence type="ECO:0000256" key="5">
    <source>
        <dbReference type="ARBA" id="ARBA00022679"/>
    </source>
</evidence>
<comment type="pathway">
    <text evidence="3">Sphingolipid metabolism.</text>
</comment>
<evidence type="ECO:0000256" key="4">
    <source>
        <dbReference type="ARBA" id="ARBA00022676"/>
    </source>
</evidence>
<dbReference type="EMBL" id="SACO01000005">
    <property type="protein sequence ID" value="RVU05452.1"/>
    <property type="molecule type" value="Genomic_DNA"/>
</dbReference>
<keyword evidence="11" id="KW-1185">Reference proteome</keyword>
<dbReference type="PANTHER" id="PTHR12726">
    <property type="entry name" value="CERAMIDE GLUCOSYLTRANSFERASE"/>
    <property type="match status" value="1"/>
</dbReference>
<dbReference type="GO" id="GO:0006679">
    <property type="term" value="P:glucosylceramide biosynthetic process"/>
    <property type="evidence" value="ECO:0007669"/>
    <property type="project" value="TreeGrafter"/>
</dbReference>
<dbReference type="Pfam" id="PF13506">
    <property type="entry name" value="Glyco_transf_21"/>
    <property type="match status" value="1"/>
</dbReference>
<comment type="caution">
    <text evidence="10">The sequence shown here is derived from an EMBL/GenBank/DDBJ whole genome shotgun (WGS) entry which is preliminary data.</text>
</comment>
<comment type="subcellular location">
    <subcellularLocation>
        <location evidence="1">Membrane</location>
        <topology evidence="1">Multi-pass membrane protein</topology>
    </subcellularLocation>
</comment>
<dbReference type="InterPro" id="IPR017835">
    <property type="entry name" value="Hopen-assoc_HpnI"/>
</dbReference>
<name>A0A3S3TP83_9SPHN</name>
<dbReference type="GO" id="GO:0016020">
    <property type="term" value="C:membrane"/>
    <property type="evidence" value="ECO:0007669"/>
    <property type="project" value="UniProtKB-SubCell"/>
</dbReference>
<evidence type="ECO:0000256" key="7">
    <source>
        <dbReference type="ARBA" id="ARBA00022989"/>
    </source>
</evidence>
<dbReference type="InterPro" id="IPR029044">
    <property type="entry name" value="Nucleotide-diphossugar_trans"/>
</dbReference>
<dbReference type="SUPFAM" id="SSF53448">
    <property type="entry name" value="Nucleotide-diphospho-sugar transferases"/>
    <property type="match status" value="1"/>
</dbReference>
<dbReference type="InterPro" id="IPR025993">
    <property type="entry name" value="Ceramide_glucosylTrfase"/>
</dbReference>
<dbReference type="NCBIfam" id="TIGR03472">
    <property type="entry name" value="HpnI"/>
    <property type="match status" value="1"/>
</dbReference>
<feature type="transmembrane region" description="Helical" evidence="9">
    <location>
        <begin position="299"/>
        <end position="323"/>
    </location>
</feature>
<proteinExistence type="predicted"/>
<keyword evidence="5 10" id="KW-0808">Transferase</keyword>
<reference evidence="10 11" key="1">
    <citation type="submission" date="2019-01" db="EMBL/GenBank/DDBJ databases">
        <authorList>
            <person name="Chen W.-M."/>
        </authorList>
    </citation>
    <scope>NUCLEOTIDE SEQUENCE [LARGE SCALE GENOMIC DNA]</scope>
    <source>
        <strain evidence="10 11">FSY-9</strain>
    </source>
</reference>
<evidence type="ECO:0000313" key="10">
    <source>
        <dbReference type="EMBL" id="RVU05452.1"/>
    </source>
</evidence>
<evidence type="ECO:0000313" key="11">
    <source>
        <dbReference type="Proteomes" id="UP000282837"/>
    </source>
</evidence>